<dbReference type="InterPro" id="IPR035983">
    <property type="entry name" value="Hect_E3_ubiquitin_ligase"/>
</dbReference>
<evidence type="ECO:0000256" key="5">
    <source>
        <dbReference type="ARBA" id="ARBA00022490"/>
    </source>
</evidence>
<evidence type="ECO:0000256" key="3">
    <source>
        <dbReference type="ARBA" id="ARBA00004906"/>
    </source>
</evidence>
<gene>
    <name evidence="15" type="primary">LOC113515783</name>
</gene>
<dbReference type="InterPro" id="IPR000569">
    <property type="entry name" value="HECT_dom"/>
</dbReference>
<organism evidence="14 15">
    <name type="scientific">Galleria mellonella</name>
    <name type="common">Greater wax moth</name>
    <dbReference type="NCBI Taxonomy" id="7137"/>
    <lineage>
        <taxon>Eukaryota</taxon>
        <taxon>Metazoa</taxon>
        <taxon>Ecdysozoa</taxon>
        <taxon>Arthropoda</taxon>
        <taxon>Hexapoda</taxon>
        <taxon>Insecta</taxon>
        <taxon>Pterygota</taxon>
        <taxon>Neoptera</taxon>
        <taxon>Endopterygota</taxon>
        <taxon>Lepidoptera</taxon>
        <taxon>Glossata</taxon>
        <taxon>Ditrysia</taxon>
        <taxon>Pyraloidea</taxon>
        <taxon>Pyralidae</taxon>
        <taxon>Galleriinae</taxon>
        <taxon>Galleria</taxon>
    </lineage>
</organism>
<feature type="region of interest" description="Disordered" evidence="10">
    <location>
        <begin position="311"/>
        <end position="381"/>
    </location>
</feature>
<evidence type="ECO:0000256" key="1">
    <source>
        <dbReference type="ARBA" id="ARBA00000885"/>
    </source>
</evidence>
<keyword evidence="6" id="KW-0808">Transferase</keyword>
<protein>
    <recommendedName>
        <fullName evidence="4">HECT-type E3 ubiquitin transferase</fullName>
        <ecNumber evidence="4">2.3.2.26</ecNumber>
    </recommendedName>
</protein>
<dbReference type="Gene3D" id="2.60.40.150">
    <property type="entry name" value="C2 domain"/>
    <property type="match status" value="1"/>
</dbReference>
<feature type="domain" description="WW" evidence="12">
    <location>
        <begin position="584"/>
        <end position="617"/>
    </location>
</feature>
<comment type="subcellular location">
    <subcellularLocation>
        <location evidence="2">Cytoplasm</location>
    </subcellularLocation>
</comment>
<proteinExistence type="predicted"/>
<dbReference type="Proteomes" id="UP001652740">
    <property type="component" value="Unplaced"/>
</dbReference>
<evidence type="ECO:0000259" key="12">
    <source>
        <dbReference type="PROSITE" id="PS50020"/>
    </source>
</evidence>
<dbReference type="RefSeq" id="XP_052755973.1">
    <property type="nucleotide sequence ID" value="XM_052900013.1"/>
</dbReference>
<keyword evidence="14" id="KW-1185">Reference proteome</keyword>
<dbReference type="InterPro" id="IPR001202">
    <property type="entry name" value="WW_dom"/>
</dbReference>
<feature type="compositionally biased region" description="Low complexity" evidence="10">
    <location>
        <begin position="419"/>
        <end position="431"/>
    </location>
</feature>
<dbReference type="Gene3D" id="3.90.1750.10">
    <property type="entry name" value="Hect, E3 ligase catalytic domains"/>
    <property type="match status" value="1"/>
</dbReference>
<feature type="compositionally biased region" description="Acidic residues" evidence="10">
    <location>
        <begin position="404"/>
        <end position="418"/>
    </location>
</feature>
<dbReference type="PANTHER" id="PTHR11254">
    <property type="entry name" value="HECT DOMAIN UBIQUITIN-PROTEIN LIGASE"/>
    <property type="match status" value="1"/>
</dbReference>
<dbReference type="CDD" id="cd00078">
    <property type="entry name" value="HECTc"/>
    <property type="match status" value="1"/>
</dbReference>
<evidence type="ECO:0000256" key="6">
    <source>
        <dbReference type="ARBA" id="ARBA00022679"/>
    </source>
</evidence>
<dbReference type="Gene3D" id="3.30.2160.10">
    <property type="entry name" value="Hect, E3 ligase catalytic domain"/>
    <property type="match status" value="1"/>
</dbReference>
<keyword evidence="7" id="KW-0677">Repeat</keyword>
<keyword evidence="8 9" id="KW-0833">Ubl conjugation pathway</keyword>
<dbReference type="SMART" id="SM00239">
    <property type="entry name" value="C2"/>
    <property type="match status" value="1"/>
</dbReference>
<dbReference type="PROSITE" id="PS01159">
    <property type="entry name" value="WW_DOMAIN_1"/>
    <property type="match status" value="3"/>
</dbReference>
<evidence type="ECO:0000313" key="15">
    <source>
        <dbReference type="RefSeq" id="XP_052755973.1"/>
    </source>
</evidence>
<evidence type="ECO:0000256" key="10">
    <source>
        <dbReference type="SAM" id="MobiDB-lite"/>
    </source>
</evidence>
<dbReference type="SUPFAM" id="SSF56204">
    <property type="entry name" value="Hect, E3 ligase catalytic domain"/>
    <property type="match status" value="1"/>
</dbReference>
<feature type="domain" description="WW" evidence="12">
    <location>
        <begin position="250"/>
        <end position="283"/>
    </location>
</feature>
<sequence length="1011" mass="114090">MRDPRTFAVMHNVRPLQFVTESAGGHRNRSMSLSTHHHNGAPRPEPRYSLQLQTDENSYLLRLKIIGATSLAKKDIFGASDPYVRVELQKLDSDVTLETFLTKTKKKTLNPVWNQEFVFRVNPREHKLLIQVFDENRLTRDDFLGMVELALGAVPTESAAAARPPPLKYPLRPRRSVARSRVRGHIEVYAALVGRVGEPGVAAAAERGDDWELVHAAPAAGEVHSVRTVPSAIGCDWELIDASDLTVVGDPLPPGWEERQDGNGRTYYVNHIERSTQWERPTFTRNQSVESQAERMETAVTEFQRRFHISADEEHSSPASSQHQEELSNRSGATNSTEPTPYSTPVRSPKLATEGAERNDGESDNVASTSLSETHCDSNLRDNCEEDDVVCANEGAARLQDIAENNETDDAQAEDASQEVEAVQAADAEQSNDNDANGESQTEREAETSAEQNEMATENEHSENAEEFAEESLTFDENHFSTPTGGASPTSSRRRSASSGSEDETDGSTESTRSSSASSTQSQNLPNADGLPPGWTMQKAPNGRIFFIDHNQKTTTWIDPRTGCASSLPSAAAATAGAEADELGALPEGWEERVHTDGRIFFIDHNTRTTQWEDPRLSNPQIAGPAVPYSRDYKRKYEYLKSQLRKPSNVPNKFEIKVRRNSILEDSYRIITSVNRIELLKTKLWVEFESEVGLDYGGLAREWFFLLSKEMFNPYYGLFEYSAMDNYTLQINPNSGVCNEEHLSYFKFIGRVAGMAVYHGKLLDAFFIRPFYKMMLSKPIELQDMESVDLEYYNSLIYIKENDPSELYLTFSVDEEQFGKTIQRDLKPGGANIPVDEENKDEYIKLVIQWRFVSRVQEQMSSFLEGFGALVPLNLLKIFDEHELELLLCGIQHIDVRDWRANTLYKGDYHANHIVVQWFWRVVLSFSNEMRSRLLQFVTGTSRVPMNGFKELYGSNGPQLFTIERWGSPDNYPRAHTCFNRIDLPPYESYQQLREKLVKAIEGSQGFAGVD</sequence>
<dbReference type="PIRSF" id="PIRSF001569">
    <property type="entry name" value="E3_ub_ligase_SMURF1"/>
    <property type="match status" value="1"/>
</dbReference>
<evidence type="ECO:0000256" key="2">
    <source>
        <dbReference type="ARBA" id="ARBA00004496"/>
    </source>
</evidence>
<feature type="domain" description="WW" evidence="12">
    <location>
        <begin position="529"/>
        <end position="562"/>
    </location>
</feature>
<dbReference type="CDD" id="cd00201">
    <property type="entry name" value="WW"/>
    <property type="match status" value="3"/>
</dbReference>
<dbReference type="PANTHER" id="PTHR11254:SF440">
    <property type="entry name" value="E3 UBIQUITIN-PROTEIN LIGASE NEDD-4"/>
    <property type="match status" value="1"/>
</dbReference>
<feature type="compositionally biased region" description="Low complexity" evidence="10">
    <location>
        <begin position="481"/>
        <end position="491"/>
    </location>
</feature>
<feature type="compositionally biased region" description="Low complexity" evidence="10">
    <location>
        <begin position="508"/>
        <end position="523"/>
    </location>
</feature>
<accession>A0ABM3MX97</accession>
<dbReference type="InterPro" id="IPR000008">
    <property type="entry name" value="C2_dom"/>
</dbReference>
<dbReference type="GeneID" id="113515783"/>
<dbReference type="InterPro" id="IPR035892">
    <property type="entry name" value="C2_domain_sf"/>
</dbReference>
<dbReference type="SUPFAM" id="SSF51045">
    <property type="entry name" value="WW domain"/>
    <property type="match status" value="3"/>
</dbReference>
<evidence type="ECO:0000313" key="14">
    <source>
        <dbReference type="Proteomes" id="UP001652740"/>
    </source>
</evidence>
<feature type="domain" description="C2" evidence="11">
    <location>
        <begin position="42"/>
        <end position="169"/>
    </location>
</feature>
<feature type="compositionally biased region" description="Acidic residues" evidence="10">
    <location>
        <begin position="465"/>
        <end position="474"/>
    </location>
</feature>
<name>A0ABM3MX97_GALME</name>
<dbReference type="SMART" id="SM00456">
    <property type="entry name" value="WW"/>
    <property type="match status" value="3"/>
</dbReference>
<dbReference type="PRINTS" id="PR00360">
    <property type="entry name" value="C2DOMAIN"/>
</dbReference>
<evidence type="ECO:0000259" key="13">
    <source>
        <dbReference type="PROSITE" id="PS50237"/>
    </source>
</evidence>
<evidence type="ECO:0000256" key="4">
    <source>
        <dbReference type="ARBA" id="ARBA00012485"/>
    </source>
</evidence>
<dbReference type="PROSITE" id="PS50237">
    <property type="entry name" value="HECT"/>
    <property type="match status" value="1"/>
</dbReference>
<dbReference type="PROSITE" id="PS50004">
    <property type="entry name" value="C2"/>
    <property type="match status" value="1"/>
</dbReference>
<dbReference type="SUPFAM" id="SSF49562">
    <property type="entry name" value="C2 domain (Calcium/lipid-binding domain, CaLB)"/>
    <property type="match status" value="1"/>
</dbReference>
<dbReference type="InterPro" id="IPR050409">
    <property type="entry name" value="E3_ubiq-protein_ligase"/>
</dbReference>
<evidence type="ECO:0000256" key="7">
    <source>
        <dbReference type="ARBA" id="ARBA00022737"/>
    </source>
</evidence>
<dbReference type="EC" id="2.3.2.26" evidence="4"/>
<dbReference type="Pfam" id="PF00397">
    <property type="entry name" value="WW"/>
    <property type="match status" value="3"/>
</dbReference>
<dbReference type="InterPro" id="IPR024928">
    <property type="entry name" value="E3_ub_ligase_SMURF1"/>
</dbReference>
<dbReference type="InterPro" id="IPR036020">
    <property type="entry name" value="WW_dom_sf"/>
</dbReference>
<dbReference type="SMART" id="SM00119">
    <property type="entry name" value="HECTc"/>
    <property type="match status" value="1"/>
</dbReference>
<dbReference type="Gene3D" id="2.20.70.10">
    <property type="match status" value="2"/>
</dbReference>
<reference evidence="15" key="1">
    <citation type="submission" date="2025-08" db="UniProtKB">
        <authorList>
            <consortium name="RefSeq"/>
        </authorList>
    </citation>
    <scope>IDENTIFICATION</scope>
    <source>
        <tissue evidence="15">Whole larvae</tissue>
    </source>
</reference>
<evidence type="ECO:0000259" key="11">
    <source>
        <dbReference type="PROSITE" id="PS50004"/>
    </source>
</evidence>
<feature type="active site" description="Glycyl thioester intermediate" evidence="9">
    <location>
        <position position="978"/>
    </location>
</feature>
<dbReference type="PROSITE" id="PS50020">
    <property type="entry name" value="WW_DOMAIN_2"/>
    <property type="match status" value="3"/>
</dbReference>
<comment type="catalytic activity">
    <reaction evidence="1">
        <text>S-ubiquitinyl-[E2 ubiquitin-conjugating enzyme]-L-cysteine + [acceptor protein]-L-lysine = [E2 ubiquitin-conjugating enzyme]-L-cysteine + N(6)-ubiquitinyl-[acceptor protein]-L-lysine.</text>
        <dbReference type="EC" id="2.3.2.26"/>
    </reaction>
</comment>
<comment type="pathway">
    <text evidence="3">Protein modification; protein ubiquitination.</text>
</comment>
<keyword evidence="5" id="KW-0963">Cytoplasm</keyword>
<evidence type="ECO:0000256" key="8">
    <source>
        <dbReference type="ARBA" id="ARBA00022786"/>
    </source>
</evidence>
<feature type="domain" description="HECT" evidence="13">
    <location>
        <begin position="676"/>
        <end position="1010"/>
    </location>
</feature>
<feature type="region of interest" description="Disordered" evidence="10">
    <location>
        <begin position="401"/>
        <end position="538"/>
    </location>
</feature>
<feature type="compositionally biased region" description="Polar residues" evidence="10">
    <location>
        <begin position="329"/>
        <end position="346"/>
    </location>
</feature>
<evidence type="ECO:0000256" key="9">
    <source>
        <dbReference type="PROSITE-ProRule" id="PRU00104"/>
    </source>
</evidence>
<dbReference type="Pfam" id="PF00632">
    <property type="entry name" value="HECT"/>
    <property type="match status" value="1"/>
</dbReference>
<feature type="region of interest" description="Disordered" evidence="10">
    <location>
        <begin position="21"/>
        <end position="47"/>
    </location>
</feature>
<dbReference type="Pfam" id="PF00168">
    <property type="entry name" value="C2"/>
    <property type="match status" value="1"/>
</dbReference>
<dbReference type="Gene3D" id="3.30.2410.10">
    <property type="entry name" value="Hect, E3 ligase catalytic domain"/>
    <property type="match status" value="1"/>
</dbReference>